<dbReference type="PANTHER" id="PTHR13191:SF0">
    <property type="entry name" value="RIBOSOMAL RNA-PROCESSING PROTEIN 7 HOMOLOG A-RELATED"/>
    <property type="match status" value="1"/>
</dbReference>
<reference evidence="4" key="1">
    <citation type="submission" date="2025-08" db="UniProtKB">
        <authorList>
            <consortium name="RefSeq"/>
        </authorList>
    </citation>
    <scope>IDENTIFICATION</scope>
</reference>
<sequence>MYFPYFNIQANIKTVFESFQISKIEWDPQKPDNETKSHFSSSEPICGVHQTVLAMFDSSEQTLKALKCPPKNKIIISEVEDMGLGAQRKRYLWSINCEGLEEEINTFMAQYDEAENERRAIEFAESGRVGEDGFTMVGKPRKQAPNVLYFDEGSRPIKKKKKSEVVECVHPQRHNNFYLFQIRDIEELRSKFEEDRKKIQQIKAARKFKPF</sequence>
<dbReference type="Gene3D" id="6.10.250.1770">
    <property type="match status" value="1"/>
</dbReference>
<evidence type="ECO:0000256" key="1">
    <source>
        <dbReference type="ARBA" id="ARBA00006110"/>
    </source>
</evidence>
<evidence type="ECO:0000259" key="2">
    <source>
        <dbReference type="Pfam" id="PF12923"/>
    </source>
</evidence>
<evidence type="ECO:0000313" key="3">
    <source>
        <dbReference type="Proteomes" id="UP000515154"/>
    </source>
</evidence>
<proteinExistence type="inferred from homology"/>
<dbReference type="AlphaFoldDB" id="A0A7E6EI03"/>
<dbReference type="InterPro" id="IPR040446">
    <property type="entry name" value="RRP7"/>
</dbReference>
<gene>
    <name evidence="4" type="primary">LOC115229796</name>
</gene>
<evidence type="ECO:0000313" key="4">
    <source>
        <dbReference type="RefSeq" id="XP_036355236.1"/>
    </source>
</evidence>
<organism evidence="3 4">
    <name type="scientific">Octopus sinensis</name>
    <name type="common">East Asian common octopus</name>
    <dbReference type="NCBI Taxonomy" id="2607531"/>
    <lineage>
        <taxon>Eukaryota</taxon>
        <taxon>Metazoa</taxon>
        <taxon>Spiralia</taxon>
        <taxon>Lophotrochozoa</taxon>
        <taxon>Mollusca</taxon>
        <taxon>Cephalopoda</taxon>
        <taxon>Coleoidea</taxon>
        <taxon>Octopodiformes</taxon>
        <taxon>Octopoda</taxon>
        <taxon>Incirrata</taxon>
        <taxon>Octopodidae</taxon>
        <taxon>Octopus</taxon>
    </lineage>
</organism>
<dbReference type="Proteomes" id="UP000515154">
    <property type="component" value="Unplaced"/>
</dbReference>
<dbReference type="PANTHER" id="PTHR13191">
    <property type="entry name" value="RIBOSOMAL RNA PROCESSING PROTEIN 7-RELATED"/>
    <property type="match status" value="1"/>
</dbReference>
<dbReference type="InterPro" id="IPR024326">
    <property type="entry name" value="RRP7_C"/>
</dbReference>
<accession>A0A7E6EI03</accession>
<dbReference type="GO" id="GO:0006364">
    <property type="term" value="P:rRNA processing"/>
    <property type="evidence" value="ECO:0007669"/>
    <property type="project" value="TreeGrafter"/>
</dbReference>
<dbReference type="Pfam" id="PF12923">
    <property type="entry name" value="RRP7"/>
    <property type="match status" value="1"/>
</dbReference>
<protein>
    <submittedName>
        <fullName evidence="4">Ribosomal RNA-processing protein 7-like</fullName>
    </submittedName>
</protein>
<dbReference type="KEGG" id="osn:115229796"/>
<dbReference type="GO" id="GO:0000028">
    <property type="term" value="P:ribosomal small subunit assembly"/>
    <property type="evidence" value="ECO:0007669"/>
    <property type="project" value="TreeGrafter"/>
</dbReference>
<dbReference type="RefSeq" id="XP_036355236.1">
    <property type="nucleotide sequence ID" value="XM_036499343.1"/>
</dbReference>
<comment type="similarity">
    <text evidence="1">Belongs to the RRP7 family.</text>
</comment>
<keyword evidence="3" id="KW-1185">Reference proteome</keyword>
<feature type="domain" description="Ribosomal RNA-processing protein 7 C-terminal" evidence="2">
    <location>
        <begin position="98"/>
        <end position="211"/>
    </location>
</feature>
<dbReference type="GO" id="GO:0032545">
    <property type="term" value="C:CURI complex"/>
    <property type="evidence" value="ECO:0007669"/>
    <property type="project" value="TreeGrafter"/>
</dbReference>
<dbReference type="GO" id="GO:0034456">
    <property type="term" value="C:UTP-C complex"/>
    <property type="evidence" value="ECO:0007669"/>
    <property type="project" value="TreeGrafter"/>
</dbReference>
<name>A0A7E6EI03_9MOLL</name>